<evidence type="ECO:0000256" key="5">
    <source>
        <dbReference type="ARBA" id="ARBA00006435"/>
    </source>
</evidence>
<keyword evidence="13" id="KW-0443">Lipid metabolism</keyword>
<dbReference type="InterPro" id="IPR003763">
    <property type="entry name" value="CDP-diacylglyc_Pase"/>
</dbReference>
<comment type="pathway">
    <text evidence="3">Phospholipid metabolism; CDP-diacylglycerol degradation; phosphatidate from CDP-diacylglycerol: step 1/1.</text>
</comment>
<reference evidence="19 20" key="1">
    <citation type="submission" date="2023-07" db="EMBL/GenBank/DDBJ databases">
        <title>Genomic Encyclopedia of Type Strains, Phase IV (KMG-IV): sequencing the most valuable type-strain genomes for metagenomic binning, comparative biology and taxonomic classification.</title>
        <authorList>
            <person name="Goeker M."/>
        </authorList>
    </citation>
    <scope>NUCLEOTIDE SEQUENCE [LARGE SCALE GENOMIC DNA]</scope>
    <source>
        <strain evidence="19 20">DSM 5896</strain>
    </source>
</reference>
<evidence type="ECO:0000313" key="19">
    <source>
        <dbReference type="EMBL" id="MDQ0394766.1"/>
    </source>
</evidence>
<dbReference type="Pfam" id="PF02611">
    <property type="entry name" value="CDH"/>
    <property type="match status" value="1"/>
</dbReference>
<dbReference type="EC" id="3.6.1.26" evidence="6"/>
<comment type="catalytic activity">
    <reaction evidence="1">
        <text>a CDP-1,2-diacyl-sn-glycerol + H2O = a 1,2-diacyl-sn-glycero-3-phosphate + CMP + 2 H(+)</text>
        <dbReference type="Rhea" id="RHEA:15221"/>
        <dbReference type="ChEBI" id="CHEBI:15377"/>
        <dbReference type="ChEBI" id="CHEBI:15378"/>
        <dbReference type="ChEBI" id="CHEBI:58332"/>
        <dbReference type="ChEBI" id="CHEBI:58608"/>
        <dbReference type="ChEBI" id="CHEBI:60377"/>
        <dbReference type="EC" id="3.6.1.26"/>
    </reaction>
</comment>
<dbReference type="InterPro" id="IPR036265">
    <property type="entry name" value="HIT-like_sf"/>
</dbReference>
<evidence type="ECO:0000256" key="14">
    <source>
        <dbReference type="ARBA" id="ARBA00023136"/>
    </source>
</evidence>
<evidence type="ECO:0000256" key="10">
    <source>
        <dbReference type="ARBA" id="ARBA00022692"/>
    </source>
</evidence>
<evidence type="ECO:0000256" key="4">
    <source>
        <dbReference type="ARBA" id="ARBA00005189"/>
    </source>
</evidence>
<keyword evidence="11 19" id="KW-0378">Hydrolase</keyword>
<dbReference type="Proteomes" id="UP001237448">
    <property type="component" value="Unassembled WGS sequence"/>
</dbReference>
<dbReference type="RefSeq" id="WP_307432449.1">
    <property type="nucleotide sequence ID" value="NZ_JAUSVK010000001.1"/>
</dbReference>
<keyword evidence="16" id="KW-1208">Phospholipid metabolism</keyword>
<dbReference type="NCBIfam" id="NF003986">
    <property type="entry name" value="PRK05471.1-5"/>
    <property type="match status" value="1"/>
</dbReference>
<evidence type="ECO:0000256" key="12">
    <source>
        <dbReference type="ARBA" id="ARBA00022989"/>
    </source>
</evidence>
<comment type="pathway">
    <text evidence="4">Lipid metabolism.</text>
</comment>
<keyword evidence="9" id="KW-0444">Lipid biosynthesis</keyword>
<evidence type="ECO:0000256" key="2">
    <source>
        <dbReference type="ARBA" id="ARBA00004162"/>
    </source>
</evidence>
<protein>
    <recommendedName>
        <fullName evidence="7">CDP-diacylglycerol pyrophosphatase</fullName>
        <ecNumber evidence="6">3.6.1.26</ecNumber>
    </recommendedName>
    <alternativeName>
        <fullName evidence="17">CDP-diacylglycerol phosphatidylhydrolase</fullName>
    </alternativeName>
    <alternativeName>
        <fullName evidence="18">CDP-diglyceride hydrolase</fullName>
    </alternativeName>
</protein>
<evidence type="ECO:0000256" key="15">
    <source>
        <dbReference type="ARBA" id="ARBA00023209"/>
    </source>
</evidence>
<comment type="caution">
    <text evidence="19">The sequence shown here is derived from an EMBL/GenBank/DDBJ whole genome shotgun (WGS) entry which is preliminary data.</text>
</comment>
<name>A0ABU0FJH9_9HYPH</name>
<evidence type="ECO:0000256" key="9">
    <source>
        <dbReference type="ARBA" id="ARBA00022516"/>
    </source>
</evidence>
<evidence type="ECO:0000256" key="18">
    <source>
        <dbReference type="ARBA" id="ARBA00032892"/>
    </source>
</evidence>
<gene>
    <name evidence="19" type="ORF">J3R73_004558</name>
</gene>
<keyword evidence="8" id="KW-1003">Cell membrane</keyword>
<dbReference type="Gene3D" id="3.30.428.30">
    <property type="entry name" value="HIT family - CDH-like"/>
    <property type="match status" value="1"/>
</dbReference>
<dbReference type="SUPFAM" id="SSF54197">
    <property type="entry name" value="HIT-like"/>
    <property type="match status" value="1"/>
</dbReference>
<evidence type="ECO:0000256" key="16">
    <source>
        <dbReference type="ARBA" id="ARBA00023264"/>
    </source>
</evidence>
<proteinExistence type="inferred from homology"/>
<keyword evidence="14" id="KW-0472">Membrane</keyword>
<evidence type="ECO:0000256" key="1">
    <source>
        <dbReference type="ARBA" id="ARBA00001007"/>
    </source>
</evidence>
<evidence type="ECO:0000256" key="7">
    <source>
        <dbReference type="ARBA" id="ARBA00019608"/>
    </source>
</evidence>
<dbReference type="EMBL" id="JAUSVK010000001">
    <property type="protein sequence ID" value="MDQ0394766.1"/>
    <property type="molecule type" value="Genomic_DNA"/>
</dbReference>
<keyword evidence="15" id="KW-0594">Phospholipid biosynthesis</keyword>
<dbReference type="PIRSF" id="PIRSF001273">
    <property type="entry name" value="CDH"/>
    <property type="match status" value="1"/>
</dbReference>
<keyword evidence="20" id="KW-1185">Reference proteome</keyword>
<evidence type="ECO:0000256" key="8">
    <source>
        <dbReference type="ARBA" id="ARBA00022475"/>
    </source>
</evidence>
<evidence type="ECO:0000256" key="17">
    <source>
        <dbReference type="ARBA" id="ARBA00032888"/>
    </source>
</evidence>
<dbReference type="GO" id="GO:0008715">
    <property type="term" value="F:CDP-diacylglycerol diphosphatase activity"/>
    <property type="evidence" value="ECO:0007669"/>
    <property type="project" value="UniProtKB-EC"/>
</dbReference>
<evidence type="ECO:0000256" key="13">
    <source>
        <dbReference type="ARBA" id="ARBA00023098"/>
    </source>
</evidence>
<accession>A0ABU0FJH9</accession>
<evidence type="ECO:0000313" key="20">
    <source>
        <dbReference type="Proteomes" id="UP001237448"/>
    </source>
</evidence>
<comment type="similarity">
    <text evidence="5">Belongs to the Cdh family.</text>
</comment>
<organism evidence="19 20">
    <name type="scientific">Labrys monachus</name>
    <dbReference type="NCBI Taxonomy" id="217067"/>
    <lineage>
        <taxon>Bacteria</taxon>
        <taxon>Pseudomonadati</taxon>
        <taxon>Pseudomonadota</taxon>
        <taxon>Alphaproteobacteria</taxon>
        <taxon>Hyphomicrobiales</taxon>
        <taxon>Xanthobacteraceae</taxon>
        <taxon>Labrys</taxon>
    </lineage>
</organism>
<sequence>MIRTFGRRATGTAMGRAMLRSLMNAGRVFVVQAATVLALLQPAFAADPDALWKIVHGQCVPDQQANGRPAPCVAVSLEGGYAVLKDIVGASQFLLIPTARITGIESPAVLEAATPNYFAAAWAARSWVETALHRSLPREDIGLAINAASARSQNQLHIHIDCLRPDVVDTLRRHADAIGENWSRLPVPLGRHAYLARRLDEAALAADSPFRLLAAGVPAAGADMADQTLVVAGMTFGGDKAGFVLLDGHVDLLAGDLAHGEDLLDHDCSVAK</sequence>
<evidence type="ECO:0000256" key="6">
    <source>
        <dbReference type="ARBA" id="ARBA00012375"/>
    </source>
</evidence>
<keyword evidence="10" id="KW-0812">Transmembrane</keyword>
<evidence type="ECO:0000256" key="11">
    <source>
        <dbReference type="ARBA" id="ARBA00022801"/>
    </source>
</evidence>
<keyword evidence="12" id="KW-1133">Transmembrane helix</keyword>
<comment type="subcellular location">
    <subcellularLocation>
        <location evidence="2">Cell membrane</location>
        <topology evidence="2">Single-pass membrane protein</topology>
    </subcellularLocation>
</comment>
<evidence type="ECO:0000256" key="3">
    <source>
        <dbReference type="ARBA" id="ARBA00004927"/>
    </source>
</evidence>